<keyword evidence="12" id="KW-0479">Metal-binding</keyword>
<accession>A0A3P7S369</accession>
<keyword evidence="3 10" id="KW-0963">Cytoplasm</keyword>
<evidence type="ECO:0000256" key="7">
    <source>
        <dbReference type="ARBA" id="ARBA00022960"/>
    </source>
</evidence>
<evidence type="ECO:0000256" key="1">
    <source>
        <dbReference type="ARBA" id="ARBA00004496"/>
    </source>
</evidence>
<sequence>MLRVGVVMGGNSSEYDVSMLTGAEFVKHLNKKKYEVVEVVIDQPKDILKWYQKIDFALLALHGKNGEDGKVQALLEALEIPYSGSGIASSAICLDKNISKLIMESHGVKTPKWIMVKKDYPMSLDLFYGLSLPLIIKPNQGGSSIGIHIANAYEEIEDLLEDSFIYDDEVIVEEWIEGQEITCSMIKGEIIPVLSVQPNMTFYDYTAKYSENDNIQKLAILDETITDQIKSIASLCWSLFKLKTYARIDLIIQDGQIYVIEINTLPGMTRFSHLPKSAMAMGLSYEEILDQIIEESLTDHNSN</sequence>
<feature type="active site" evidence="11">
    <location>
        <position position="272"/>
    </location>
</feature>
<name>A0A3P7S369_9FIRM</name>
<comment type="catalytic activity">
    <reaction evidence="10">
        <text>2 D-alanine + ATP = D-alanyl-D-alanine + ADP + phosphate + H(+)</text>
        <dbReference type="Rhea" id="RHEA:11224"/>
        <dbReference type="ChEBI" id="CHEBI:15378"/>
        <dbReference type="ChEBI" id="CHEBI:30616"/>
        <dbReference type="ChEBI" id="CHEBI:43474"/>
        <dbReference type="ChEBI" id="CHEBI:57416"/>
        <dbReference type="ChEBI" id="CHEBI:57822"/>
        <dbReference type="ChEBI" id="CHEBI:456216"/>
        <dbReference type="EC" id="6.3.2.4"/>
    </reaction>
</comment>
<evidence type="ECO:0000256" key="5">
    <source>
        <dbReference type="ARBA" id="ARBA00022741"/>
    </source>
</evidence>
<comment type="cofactor">
    <cofactor evidence="12">
        <name>Mg(2+)</name>
        <dbReference type="ChEBI" id="CHEBI:18420"/>
    </cofactor>
    <cofactor evidence="12">
        <name>Mn(2+)</name>
        <dbReference type="ChEBI" id="CHEBI:29035"/>
    </cofactor>
    <text evidence="12">Binds 2 magnesium or manganese ions per subunit.</text>
</comment>
<dbReference type="GO" id="GO:0046872">
    <property type="term" value="F:metal ion binding"/>
    <property type="evidence" value="ECO:0007669"/>
    <property type="project" value="UniProtKB-KW"/>
</dbReference>
<feature type="binding site" evidence="12">
    <location>
        <position position="263"/>
    </location>
    <ligand>
        <name>Mg(2+)</name>
        <dbReference type="ChEBI" id="CHEBI:18420"/>
        <label>2</label>
    </ligand>
</feature>
<feature type="active site" evidence="11">
    <location>
        <position position="143"/>
    </location>
</feature>
<dbReference type="EC" id="6.3.2.4" evidence="10"/>
<protein>
    <recommendedName>
        <fullName evidence="10">D-alanine--D-alanine ligase</fullName>
        <ecNumber evidence="10">6.3.2.4</ecNumber>
    </recommendedName>
    <alternativeName>
        <fullName evidence="10">D-Ala-D-Ala ligase</fullName>
    </alternativeName>
    <alternativeName>
        <fullName evidence="10">D-alanylalanine synthetase</fullName>
    </alternativeName>
</protein>
<dbReference type="HAMAP" id="MF_00047">
    <property type="entry name" value="Dala_Dala_lig"/>
    <property type="match status" value="1"/>
</dbReference>
<evidence type="ECO:0000313" key="15">
    <source>
        <dbReference type="EMBL" id="VDN49072.1"/>
    </source>
</evidence>
<dbReference type="InterPro" id="IPR016185">
    <property type="entry name" value="PreATP-grasp_dom_sf"/>
</dbReference>
<dbReference type="Pfam" id="PF07478">
    <property type="entry name" value="Dala_Dala_lig_C"/>
    <property type="match status" value="1"/>
</dbReference>
<comment type="subcellular location">
    <subcellularLocation>
        <location evidence="1 10">Cytoplasm</location>
    </subcellularLocation>
</comment>
<dbReference type="UniPathway" id="UPA00219"/>
<feature type="binding site" evidence="12">
    <location>
        <position position="249"/>
    </location>
    <ligand>
        <name>Mg(2+)</name>
        <dbReference type="ChEBI" id="CHEBI:18420"/>
        <label>1</label>
    </ligand>
</feature>
<evidence type="ECO:0000256" key="3">
    <source>
        <dbReference type="ARBA" id="ARBA00022490"/>
    </source>
</evidence>
<dbReference type="InterPro" id="IPR011127">
    <property type="entry name" value="Dala_Dala_lig_N"/>
</dbReference>
<dbReference type="AlphaFoldDB" id="A0A3P7S369"/>
<keyword evidence="12" id="KW-0464">Manganese</keyword>
<comment type="function">
    <text evidence="10">Cell wall formation.</text>
</comment>
<comment type="pathway">
    <text evidence="10">Cell wall biogenesis; peptidoglycan biosynthesis.</text>
</comment>
<dbReference type="InterPro" id="IPR013815">
    <property type="entry name" value="ATP_grasp_subdomain_1"/>
</dbReference>
<dbReference type="Gene3D" id="3.30.470.20">
    <property type="entry name" value="ATP-grasp fold, B domain"/>
    <property type="match status" value="1"/>
</dbReference>
<dbReference type="NCBIfam" id="NF002378">
    <property type="entry name" value="PRK01372.1"/>
    <property type="match status" value="1"/>
</dbReference>
<keyword evidence="6 13" id="KW-0067">ATP-binding</keyword>
<dbReference type="SUPFAM" id="SSF56059">
    <property type="entry name" value="Glutathione synthetase ATP-binding domain-like"/>
    <property type="match status" value="1"/>
</dbReference>
<keyword evidence="9 10" id="KW-0961">Cell wall biogenesis/degradation</keyword>
<keyword evidence="4 10" id="KW-0436">Ligase</keyword>
<dbReference type="PANTHER" id="PTHR23132">
    <property type="entry name" value="D-ALANINE--D-ALANINE LIGASE"/>
    <property type="match status" value="1"/>
</dbReference>
<dbReference type="GO" id="GO:0005524">
    <property type="term" value="F:ATP binding"/>
    <property type="evidence" value="ECO:0007669"/>
    <property type="project" value="UniProtKB-UniRule"/>
</dbReference>
<keyword evidence="12" id="KW-0460">Magnesium</keyword>
<dbReference type="SUPFAM" id="SSF52440">
    <property type="entry name" value="PreATP-grasp domain"/>
    <property type="match status" value="1"/>
</dbReference>
<dbReference type="KEGG" id="cbar:PATL70BA_3151"/>
<dbReference type="InterPro" id="IPR011095">
    <property type="entry name" value="Dala_Dala_lig_C"/>
</dbReference>
<keyword evidence="8 10" id="KW-0573">Peptidoglycan synthesis</keyword>
<dbReference type="PROSITE" id="PS00843">
    <property type="entry name" value="DALA_DALA_LIGASE_1"/>
    <property type="match status" value="1"/>
</dbReference>
<proteinExistence type="inferred from homology"/>
<comment type="similarity">
    <text evidence="2 10">Belongs to the D-alanine--D-alanine ligase family.</text>
</comment>
<dbReference type="NCBIfam" id="TIGR01205">
    <property type="entry name" value="D_ala_D_alaTIGR"/>
    <property type="match status" value="1"/>
</dbReference>
<evidence type="ECO:0000256" key="13">
    <source>
        <dbReference type="PROSITE-ProRule" id="PRU00409"/>
    </source>
</evidence>
<dbReference type="PANTHER" id="PTHR23132:SF23">
    <property type="entry name" value="D-ALANINE--D-ALANINE LIGASE B"/>
    <property type="match status" value="1"/>
</dbReference>
<feature type="domain" description="ATP-grasp" evidence="14">
    <location>
        <begin position="100"/>
        <end position="294"/>
    </location>
</feature>
<dbReference type="Gene3D" id="3.40.50.20">
    <property type="match status" value="1"/>
</dbReference>
<dbReference type="GO" id="GO:0008360">
    <property type="term" value="P:regulation of cell shape"/>
    <property type="evidence" value="ECO:0007669"/>
    <property type="project" value="UniProtKB-KW"/>
</dbReference>
<feature type="active site" evidence="11">
    <location>
        <position position="14"/>
    </location>
</feature>
<dbReference type="GO" id="GO:0071555">
    <property type="term" value="P:cell wall organization"/>
    <property type="evidence" value="ECO:0007669"/>
    <property type="project" value="UniProtKB-KW"/>
</dbReference>
<evidence type="ECO:0000256" key="6">
    <source>
        <dbReference type="ARBA" id="ARBA00022840"/>
    </source>
</evidence>
<dbReference type="PROSITE" id="PS50975">
    <property type="entry name" value="ATP_GRASP"/>
    <property type="match status" value="1"/>
</dbReference>
<evidence type="ECO:0000256" key="9">
    <source>
        <dbReference type="ARBA" id="ARBA00023316"/>
    </source>
</evidence>
<evidence type="ECO:0000259" key="14">
    <source>
        <dbReference type="PROSITE" id="PS50975"/>
    </source>
</evidence>
<evidence type="ECO:0000256" key="2">
    <source>
        <dbReference type="ARBA" id="ARBA00010871"/>
    </source>
</evidence>
<dbReference type="InterPro" id="IPR005905">
    <property type="entry name" value="D_ala_D_ala"/>
</dbReference>
<evidence type="ECO:0000256" key="11">
    <source>
        <dbReference type="PIRSR" id="PIRSR039102-1"/>
    </source>
</evidence>
<organism evidence="15 16">
    <name type="scientific">Petrocella atlantisensis</name>
    <dbReference type="NCBI Taxonomy" id="2173034"/>
    <lineage>
        <taxon>Bacteria</taxon>
        <taxon>Bacillati</taxon>
        <taxon>Bacillota</taxon>
        <taxon>Clostridia</taxon>
        <taxon>Lachnospirales</taxon>
        <taxon>Vallitaleaceae</taxon>
        <taxon>Petrocella</taxon>
    </lineage>
</organism>
<dbReference type="EMBL" id="LR130778">
    <property type="protein sequence ID" value="VDN49072.1"/>
    <property type="molecule type" value="Genomic_DNA"/>
</dbReference>
<dbReference type="Proteomes" id="UP000279029">
    <property type="component" value="Chromosome"/>
</dbReference>
<evidence type="ECO:0000256" key="8">
    <source>
        <dbReference type="ARBA" id="ARBA00022984"/>
    </source>
</evidence>
<dbReference type="InterPro" id="IPR011761">
    <property type="entry name" value="ATP-grasp"/>
</dbReference>
<keyword evidence="16" id="KW-1185">Reference proteome</keyword>
<evidence type="ECO:0000313" key="16">
    <source>
        <dbReference type="Proteomes" id="UP000279029"/>
    </source>
</evidence>
<feature type="binding site" evidence="12">
    <location>
        <position position="261"/>
    </location>
    <ligand>
        <name>Mg(2+)</name>
        <dbReference type="ChEBI" id="CHEBI:18420"/>
        <label>2</label>
    </ligand>
</feature>
<dbReference type="GO" id="GO:0008716">
    <property type="term" value="F:D-alanine-D-alanine ligase activity"/>
    <property type="evidence" value="ECO:0007669"/>
    <property type="project" value="UniProtKB-UniRule"/>
</dbReference>
<dbReference type="Pfam" id="PF01820">
    <property type="entry name" value="Dala_Dala_lig_N"/>
    <property type="match status" value="2"/>
</dbReference>
<dbReference type="RefSeq" id="WP_125138108.1">
    <property type="nucleotide sequence ID" value="NZ_LR130778.1"/>
</dbReference>
<dbReference type="InterPro" id="IPR000291">
    <property type="entry name" value="D-Ala_lig_Van_CS"/>
</dbReference>
<dbReference type="GO" id="GO:0005737">
    <property type="term" value="C:cytoplasm"/>
    <property type="evidence" value="ECO:0007669"/>
    <property type="project" value="UniProtKB-SubCell"/>
</dbReference>
<reference evidence="15 16" key="1">
    <citation type="submission" date="2018-09" db="EMBL/GenBank/DDBJ databases">
        <authorList>
            <person name="Postec A."/>
        </authorList>
    </citation>
    <scope>NUCLEOTIDE SEQUENCE [LARGE SCALE GENOMIC DNA]</scope>
    <source>
        <strain evidence="15">70B-A</strain>
    </source>
</reference>
<gene>
    <name evidence="15" type="primary">ddlA</name>
    <name evidence="10" type="synonym">ddl</name>
    <name evidence="15" type="ORF">PATL70BA_3151</name>
</gene>
<feature type="binding site" evidence="12">
    <location>
        <position position="261"/>
    </location>
    <ligand>
        <name>Mg(2+)</name>
        <dbReference type="ChEBI" id="CHEBI:18420"/>
        <label>1</label>
    </ligand>
</feature>
<evidence type="ECO:0000256" key="10">
    <source>
        <dbReference type="HAMAP-Rule" id="MF_00047"/>
    </source>
</evidence>
<evidence type="ECO:0000256" key="4">
    <source>
        <dbReference type="ARBA" id="ARBA00022598"/>
    </source>
</evidence>
<dbReference type="PIRSF" id="PIRSF039102">
    <property type="entry name" value="Ddl/VanB"/>
    <property type="match status" value="1"/>
</dbReference>
<evidence type="ECO:0000256" key="12">
    <source>
        <dbReference type="PIRSR" id="PIRSR039102-3"/>
    </source>
</evidence>
<dbReference type="Gene3D" id="3.30.1490.20">
    <property type="entry name" value="ATP-grasp fold, A domain"/>
    <property type="match status" value="1"/>
</dbReference>
<keyword evidence="7 10" id="KW-0133">Cell shape</keyword>
<dbReference type="OrthoDB" id="9813261at2"/>
<keyword evidence="5 13" id="KW-0547">Nucleotide-binding</keyword>
<dbReference type="GO" id="GO:0009252">
    <property type="term" value="P:peptidoglycan biosynthetic process"/>
    <property type="evidence" value="ECO:0007669"/>
    <property type="project" value="UniProtKB-UniRule"/>
</dbReference>